<dbReference type="RefSeq" id="WP_141810031.1">
    <property type="nucleotide sequence ID" value="NZ_VFPG01000001.1"/>
</dbReference>
<keyword evidence="2" id="KW-1185">Reference proteome</keyword>
<organism evidence="1 2">
    <name type="scientific">Nocardia bhagyanarayanae</name>
    <dbReference type="NCBI Taxonomy" id="1215925"/>
    <lineage>
        <taxon>Bacteria</taxon>
        <taxon>Bacillati</taxon>
        <taxon>Actinomycetota</taxon>
        <taxon>Actinomycetes</taxon>
        <taxon>Mycobacteriales</taxon>
        <taxon>Nocardiaceae</taxon>
        <taxon>Nocardia</taxon>
    </lineage>
</organism>
<evidence type="ECO:0000313" key="1">
    <source>
        <dbReference type="EMBL" id="TQM32059.1"/>
    </source>
</evidence>
<dbReference type="Proteomes" id="UP000316331">
    <property type="component" value="Unassembled WGS sequence"/>
</dbReference>
<sequence>MADMTMTWELAGTGWVRVHVSDNGNGNGNEAEAIASYLTEAPEDMLNAVASLRSGDATAQVFFEAEPNAYIWLFDSTDSKVHIRLVGREYSDDPDSAVTELWSTNQTLDHLVCTVIGAFEEVARQHGDDGYLKEWCRPFPHAALQALVEAQSNARRH</sequence>
<dbReference type="AlphaFoldDB" id="A0A543FDU8"/>
<dbReference type="OrthoDB" id="3869737at2"/>
<reference evidence="1 2" key="1">
    <citation type="submission" date="2019-06" db="EMBL/GenBank/DDBJ databases">
        <title>Sequencing the genomes of 1000 actinobacteria strains.</title>
        <authorList>
            <person name="Klenk H.-P."/>
        </authorList>
    </citation>
    <scope>NUCLEOTIDE SEQUENCE [LARGE SCALE GENOMIC DNA]</scope>
    <source>
        <strain evidence="1 2">DSM 103495</strain>
    </source>
</reference>
<comment type="caution">
    <text evidence="1">The sequence shown here is derived from an EMBL/GenBank/DDBJ whole genome shotgun (WGS) entry which is preliminary data.</text>
</comment>
<accession>A0A543FDU8</accession>
<dbReference type="EMBL" id="VFPG01000001">
    <property type="protein sequence ID" value="TQM32059.1"/>
    <property type="molecule type" value="Genomic_DNA"/>
</dbReference>
<proteinExistence type="predicted"/>
<name>A0A543FDU8_9NOCA</name>
<protein>
    <submittedName>
        <fullName evidence="1">Uncharacterized protein</fullName>
    </submittedName>
</protein>
<evidence type="ECO:0000313" key="2">
    <source>
        <dbReference type="Proteomes" id="UP000316331"/>
    </source>
</evidence>
<gene>
    <name evidence="1" type="ORF">FB390_3732</name>
</gene>